<protein>
    <submittedName>
        <fullName evidence="1">Uncharacterized protein</fullName>
    </submittedName>
</protein>
<evidence type="ECO:0000313" key="2">
    <source>
        <dbReference type="Proteomes" id="UP000260773"/>
    </source>
</evidence>
<reference evidence="1 2" key="1">
    <citation type="submission" date="2018-08" db="EMBL/GenBank/DDBJ databases">
        <title>A genome reference for cultivated species of the human gut microbiota.</title>
        <authorList>
            <person name="Zou Y."/>
            <person name="Xue W."/>
            <person name="Luo G."/>
        </authorList>
    </citation>
    <scope>NUCLEOTIDE SEQUENCE [LARGE SCALE GENOMIC DNA]</scope>
    <source>
        <strain evidence="1 2">AF45-17</strain>
    </source>
</reference>
<dbReference type="AlphaFoldDB" id="A0A3E2TP22"/>
<dbReference type="EMBL" id="QVEP01000013">
    <property type="protein sequence ID" value="RGB80157.1"/>
    <property type="molecule type" value="Genomic_DNA"/>
</dbReference>
<comment type="caution">
    <text evidence="1">The sequence shown here is derived from an EMBL/GenBank/DDBJ whole genome shotgun (WGS) entry which is preliminary data.</text>
</comment>
<name>A0A3E2TP22_9FIRM</name>
<dbReference type="Proteomes" id="UP000260773">
    <property type="component" value="Unassembled WGS sequence"/>
</dbReference>
<gene>
    <name evidence="1" type="ORF">DW070_07200</name>
</gene>
<organism evidence="1 2">
    <name type="scientific">Coprococcus catus</name>
    <dbReference type="NCBI Taxonomy" id="116085"/>
    <lineage>
        <taxon>Bacteria</taxon>
        <taxon>Bacillati</taxon>
        <taxon>Bacillota</taxon>
        <taxon>Clostridia</taxon>
        <taxon>Lachnospirales</taxon>
        <taxon>Lachnospiraceae</taxon>
        <taxon>Coprococcus</taxon>
    </lineage>
</organism>
<evidence type="ECO:0000313" key="1">
    <source>
        <dbReference type="EMBL" id="RGB80157.1"/>
    </source>
</evidence>
<proteinExistence type="predicted"/>
<accession>A0A3E2TP22</accession>
<sequence>MSDYLLQMIEVQASVITDLTEVNKRLLLELEQYRAIEEEDNIILTMMQDIEEGKEDLIKMSSV</sequence>